<dbReference type="SUPFAM" id="SSF48498">
    <property type="entry name" value="Tetracyclin repressor-like, C-terminal domain"/>
    <property type="match status" value="1"/>
</dbReference>
<keyword evidence="1 2" id="KW-0238">DNA-binding</keyword>
<dbReference type="SUPFAM" id="SSF46689">
    <property type="entry name" value="Homeodomain-like"/>
    <property type="match status" value="1"/>
</dbReference>
<organism evidence="4 5">
    <name type="scientific">Rhodococcus wratislaviensis NBRC 100605</name>
    <dbReference type="NCBI Taxonomy" id="1219028"/>
    <lineage>
        <taxon>Bacteria</taxon>
        <taxon>Bacillati</taxon>
        <taxon>Actinomycetota</taxon>
        <taxon>Actinomycetes</taxon>
        <taxon>Mycobacteriales</taxon>
        <taxon>Nocardiaceae</taxon>
        <taxon>Rhodococcus</taxon>
    </lineage>
</organism>
<keyword evidence="5" id="KW-1185">Reference proteome</keyword>
<gene>
    <name evidence="4" type="ORF">RW1_031_01310</name>
</gene>
<dbReference type="PRINTS" id="PR00455">
    <property type="entry name" value="HTHTETR"/>
</dbReference>
<dbReference type="Proteomes" id="UP000019491">
    <property type="component" value="Unassembled WGS sequence"/>
</dbReference>
<proteinExistence type="predicted"/>
<dbReference type="PANTHER" id="PTHR30055:SF237">
    <property type="entry name" value="TRANSCRIPTIONAL REPRESSOR MCE3R"/>
    <property type="match status" value="1"/>
</dbReference>
<dbReference type="InterPro" id="IPR001647">
    <property type="entry name" value="HTH_TetR"/>
</dbReference>
<dbReference type="InterPro" id="IPR041490">
    <property type="entry name" value="KstR2_TetR_C"/>
</dbReference>
<evidence type="ECO:0000313" key="5">
    <source>
        <dbReference type="Proteomes" id="UP000019491"/>
    </source>
</evidence>
<comment type="caution">
    <text evidence="4">The sequence shown here is derived from an EMBL/GenBank/DDBJ whole genome shotgun (WGS) entry which is preliminary data.</text>
</comment>
<dbReference type="Pfam" id="PF00440">
    <property type="entry name" value="TetR_N"/>
    <property type="match status" value="1"/>
</dbReference>
<evidence type="ECO:0000313" key="4">
    <source>
        <dbReference type="EMBL" id="GAF46546.1"/>
    </source>
</evidence>
<dbReference type="PROSITE" id="PS50977">
    <property type="entry name" value="HTH_TETR_2"/>
    <property type="match status" value="1"/>
</dbReference>
<dbReference type="EMBL" id="BAWF01000031">
    <property type="protein sequence ID" value="GAF46546.1"/>
    <property type="molecule type" value="Genomic_DNA"/>
</dbReference>
<dbReference type="GO" id="GO:0000976">
    <property type="term" value="F:transcription cis-regulatory region binding"/>
    <property type="evidence" value="ECO:0007669"/>
    <property type="project" value="TreeGrafter"/>
</dbReference>
<evidence type="ECO:0000259" key="3">
    <source>
        <dbReference type="PROSITE" id="PS50977"/>
    </source>
</evidence>
<reference evidence="4 5" key="1">
    <citation type="submission" date="2014-02" db="EMBL/GenBank/DDBJ databases">
        <title>Whole genome shotgun sequence of Rhodococcus wratislaviensis NBRC 100605.</title>
        <authorList>
            <person name="Hosoyama A."/>
            <person name="Tsuchikane K."/>
            <person name="Yoshida I."/>
            <person name="Ohji S."/>
            <person name="Ichikawa N."/>
            <person name="Yamazoe A."/>
            <person name="Fujita N."/>
        </authorList>
    </citation>
    <scope>NUCLEOTIDE SEQUENCE [LARGE SCALE GENOMIC DNA]</scope>
    <source>
        <strain evidence="4 5">NBRC 100605</strain>
    </source>
</reference>
<dbReference type="InterPro" id="IPR036271">
    <property type="entry name" value="Tet_transcr_reg_TetR-rel_C_sf"/>
</dbReference>
<name>X0Q755_RHOWR</name>
<dbReference type="GO" id="GO:0003700">
    <property type="term" value="F:DNA-binding transcription factor activity"/>
    <property type="evidence" value="ECO:0007669"/>
    <property type="project" value="TreeGrafter"/>
</dbReference>
<sequence length="215" mass="24025">MRQIMVDTVTTRNDDSVSSSGRDLLFWAATKCFYAHGYHGTSVRDITESIGFSPGAMYHHYKSKQDLLFAIVSWFLQESIENTRKAIESAGPDPADRLFHAARSHVLWNASDVMCSFVVNSEIRSLTPENRARNVAQRDTLQRMFDSAVVDGTKNGLFTTPYPLETSRAIVTMCTAVATWYRSSGPLTPSQIADQYGEMSLNLAGFREGYSDQKS</sequence>
<evidence type="ECO:0000256" key="1">
    <source>
        <dbReference type="ARBA" id="ARBA00023125"/>
    </source>
</evidence>
<protein>
    <submittedName>
        <fullName evidence="4">Putative TetR family transcriptional regulator</fullName>
    </submittedName>
</protein>
<feature type="domain" description="HTH tetR-type" evidence="3">
    <location>
        <begin position="19"/>
        <end position="79"/>
    </location>
</feature>
<feature type="DNA-binding region" description="H-T-H motif" evidence="2">
    <location>
        <begin position="42"/>
        <end position="61"/>
    </location>
</feature>
<evidence type="ECO:0000256" key="2">
    <source>
        <dbReference type="PROSITE-ProRule" id="PRU00335"/>
    </source>
</evidence>
<dbReference type="AlphaFoldDB" id="X0Q755"/>
<dbReference type="Pfam" id="PF17932">
    <property type="entry name" value="TetR_C_24"/>
    <property type="match status" value="1"/>
</dbReference>
<accession>X0Q755</accession>
<dbReference type="PANTHER" id="PTHR30055">
    <property type="entry name" value="HTH-TYPE TRANSCRIPTIONAL REGULATOR RUTR"/>
    <property type="match status" value="1"/>
</dbReference>
<dbReference type="InterPro" id="IPR009057">
    <property type="entry name" value="Homeodomain-like_sf"/>
</dbReference>
<dbReference type="InterPro" id="IPR050109">
    <property type="entry name" value="HTH-type_TetR-like_transc_reg"/>
</dbReference>
<dbReference type="Gene3D" id="1.10.357.10">
    <property type="entry name" value="Tetracycline Repressor, domain 2"/>
    <property type="match status" value="1"/>
</dbReference>